<evidence type="ECO:0000313" key="3">
    <source>
        <dbReference type="EMBL" id="EAL72967.1"/>
    </source>
</evidence>
<feature type="signal peptide" evidence="1">
    <location>
        <begin position="1"/>
        <end position="19"/>
    </location>
</feature>
<dbReference type="InterPro" id="IPR052879">
    <property type="entry name" value="Dd_Spore_Germination_Stalk"/>
</dbReference>
<sequence>MKFIQLFLAVLFCLVIVSANHIKDATIELKQIGSWMENNHAVTQYSATIINHKNQVLKSINIATDSTFCLNDSTSFWNIERLSNGDLVLPVGQPTIAAQSSYTFYFILKGSTQPFLHVMSVVY</sequence>
<dbReference type="dictyBase" id="DDB_G0268756"/>
<dbReference type="HOGENOM" id="CLU_2019523_0_0_1"/>
<dbReference type="VEuPathDB" id="AmoebaDB:DDB_G0268756"/>
<dbReference type="SMR" id="Q55ET8"/>
<evidence type="ECO:0000256" key="1">
    <source>
        <dbReference type="SAM" id="SignalP"/>
    </source>
</evidence>
<dbReference type="KEGG" id="ddi:DDB_G0268756"/>
<dbReference type="GO" id="GO:0030198">
    <property type="term" value="P:extracellular matrix organization"/>
    <property type="evidence" value="ECO:0000318"/>
    <property type="project" value="GO_Central"/>
</dbReference>
<dbReference type="GO" id="GO:0005201">
    <property type="term" value="F:extracellular matrix structural constituent"/>
    <property type="evidence" value="ECO:0000318"/>
    <property type="project" value="GO_Central"/>
</dbReference>
<gene>
    <name evidence="3" type="ORF">DDB_G0268756</name>
</gene>
<accession>Q55ET8</accession>
<organism evidence="3 4">
    <name type="scientific">Dictyostelium discoideum</name>
    <name type="common">Social amoeba</name>
    <dbReference type="NCBI Taxonomy" id="44689"/>
    <lineage>
        <taxon>Eukaryota</taxon>
        <taxon>Amoebozoa</taxon>
        <taxon>Evosea</taxon>
        <taxon>Eumycetozoa</taxon>
        <taxon>Dictyostelia</taxon>
        <taxon>Dictyosteliales</taxon>
        <taxon>Dictyosteliaceae</taxon>
        <taxon>Dictyostelium</taxon>
    </lineage>
</organism>
<dbReference type="PaxDb" id="44689-DDB0190010"/>
<protein>
    <recommendedName>
        <fullName evidence="2">Carbohydrate binding domain-containing protein</fullName>
    </recommendedName>
</protein>
<dbReference type="RefSeq" id="XP_646932.1">
    <property type="nucleotide sequence ID" value="XM_641840.1"/>
</dbReference>
<name>Q55ET8_DICDI</name>
<dbReference type="GO" id="GO:0030246">
    <property type="term" value="F:carbohydrate binding"/>
    <property type="evidence" value="ECO:0007669"/>
    <property type="project" value="InterPro"/>
</dbReference>
<dbReference type="Proteomes" id="UP000002195">
    <property type="component" value="Unassembled WGS sequence"/>
</dbReference>
<dbReference type="EMBL" id="AAFI02000004">
    <property type="protein sequence ID" value="EAL72967.1"/>
    <property type="molecule type" value="Genomic_DNA"/>
</dbReference>
<dbReference type="InterPro" id="IPR019028">
    <property type="entry name" value="CBM_49"/>
</dbReference>
<dbReference type="InParanoid" id="Q55ET8"/>
<feature type="domain" description="Carbohydrate binding" evidence="2">
    <location>
        <begin position="25"/>
        <end position="111"/>
    </location>
</feature>
<dbReference type="AlphaFoldDB" id="Q55ET8"/>
<dbReference type="SMART" id="SM01063">
    <property type="entry name" value="CBM49"/>
    <property type="match status" value="1"/>
</dbReference>
<reference evidence="3 4" key="1">
    <citation type="journal article" date="2005" name="Nature">
        <title>The genome of the social amoeba Dictyostelium discoideum.</title>
        <authorList>
            <consortium name="The Dictyostelium discoideum Sequencing Consortium"/>
            <person name="Eichinger L."/>
            <person name="Pachebat J.A."/>
            <person name="Glockner G."/>
            <person name="Rajandream M.A."/>
            <person name="Sucgang R."/>
            <person name="Berriman M."/>
            <person name="Song J."/>
            <person name="Olsen R."/>
            <person name="Szafranski K."/>
            <person name="Xu Q."/>
            <person name="Tunggal B."/>
            <person name="Kummerfeld S."/>
            <person name="Madera M."/>
            <person name="Konfortov B.A."/>
            <person name="Rivero F."/>
            <person name="Bankier A.T."/>
            <person name="Lehmann R."/>
            <person name="Hamlin N."/>
            <person name="Davies R."/>
            <person name="Gaudet P."/>
            <person name="Fey P."/>
            <person name="Pilcher K."/>
            <person name="Chen G."/>
            <person name="Saunders D."/>
            <person name="Sodergren E."/>
            <person name="Davis P."/>
            <person name="Kerhornou A."/>
            <person name="Nie X."/>
            <person name="Hall N."/>
            <person name="Anjard C."/>
            <person name="Hemphill L."/>
            <person name="Bason N."/>
            <person name="Farbrother P."/>
            <person name="Desany B."/>
            <person name="Just E."/>
            <person name="Morio T."/>
            <person name="Rost R."/>
            <person name="Churcher C."/>
            <person name="Cooper J."/>
            <person name="Haydock S."/>
            <person name="van Driessche N."/>
            <person name="Cronin A."/>
            <person name="Goodhead I."/>
            <person name="Muzny D."/>
            <person name="Mourier T."/>
            <person name="Pain A."/>
            <person name="Lu M."/>
            <person name="Harper D."/>
            <person name="Lindsay R."/>
            <person name="Hauser H."/>
            <person name="James K."/>
            <person name="Quiles M."/>
            <person name="Madan Babu M."/>
            <person name="Saito T."/>
            <person name="Buchrieser C."/>
            <person name="Wardroper A."/>
            <person name="Felder M."/>
            <person name="Thangavelu M."/>
            <person name="Johnson D."/>
            <person name="Knights A."/>
            <person name="Loulseged H."/>
            <person name="Mungall K."/>
            <person name="Oliver K."/>
            <person name="Price C."/>
            <person name="Quail M.A."/>
            <person name="Urushihara H."/>
            <person name="Hernandez J."/>
            <person name="Rabbinowitsch E."/>
            <person name="Steffen D."/>
            <person name="Sanders M."/>
            <person name="Ma J."/>
            <person name="Kohara Y."/>
            <person name="Sharp S."/>
            <person name="Simmonds M."/>
            <person name="Spiegler S."/>
            <person name="Tivey A."/>
            <person name="Sugano S."/>
            <person name="White B."/>
            <person name="Walker D."/>
            <person name="Woodward J."/>
            <person name="Winckler T."/>
            <person name="Tanaka Y."/>
            <person name="Shaulsky G."/>
            <person name="Schleicher M."/>
            <person name="Weinstock G."/>
            <person name="Rosenthal A."/>
            <person name="Cox E.C."/>
            <person name="Chisholm R.L."/>
            <person name="Gibbs R."/>
            <person name="Loomis W.F."/>
            <person name="Platzer M."/>
            <person name="Kay R.R."/>
            <person name="Williams J."/>
            <person name="Dear P.H."/>
            <person name="Noegel A.A."/>
            <person name="Barrell B."/>
            <person name="Kuspa A."/>
        </authorList>
    </citation>
    <scope>NUCLEOTIDE SEQUENCE [LARGE SCALE GENOMIC DNA]</scope>
    <source>
        <strain evidence="3 4">AX4</strain>
    </source>
</reference>
<evidence type="ECO:0000313" key="4">
    <source>
        <dbReference type="Proteomes" id="UP000002195"/>
    </source>
</evidence>
<dbReference type="GeneID" id="8616620"/>
<dbReference type="OMA" id="VIVSANH"/>
<dbReference type="FunCoup" id="Q55ET8">
    <property type="interactions" value="46"/>
</dbReference>
<proteinExistence type="predicted"/>
<dbReference type="PANTHER" id="PTHR33239:SF14">
    <property type="entry name" value="CARBOHYDRATE BINDING DOMAIN-CONTAINING PROTEIN"/>
    <property type="match status" value="1"/>
</dbReference>
<dbReference type="GO" id="GO:0031012">
    <property type="term" value="C:extracellular matrix"/>
    <property type="evidence" value="ECO:0000318"/>
    <property type="project" value="GO_Central"/>
</dbReference>
<keyword evidence="1" id="KW-0732">Signal</keyword>
<dbReference type="PhylomeDB" id="Q55ET8"/>
<evidence type="ECO:0000259" key="2">
    <source>
        <dbReference type="SMART" id="SM01063"/>
    </source>
</evidence>
<keyword evidence="4" id="KW-1185">Reference proteome</keyword>
<comment type="caution">
    <text evidence="3">The sequence shown here is derived from an EMBL/GenBank/DDBJ whole genome shotgun (WGS) entry which is preliminary data.</text>
</comment>
<dbReference type="PANTHER" id="PTHR33239">
    <property type="entry name" value="CELLULOSE-BINDING DOMAIN-CONTAINING PROTEIN-RELATED"/>
    <property type="match status" value="1"/>
</dbReference>
<dbReference type="Pfam" id="PF09478">
    <property type="entry name" value="CBM49"/>
    <property type="match status" value="1"/>
</dbReference>
<feature type="chain" id="PRO_5004250347" description="Carbohydrate binding domain-containing protein" evidence="1">
    <location>
        <begin position="20"/>
        <end position="123"/>
    </location>
</feature>